<dbReference type="GO" id="GO:0004371">
    <property type="term" value="F:glycerone kinase activity"/>
    <property type="evidence" value="ECO:0007669"/>
    <property type="project" value="InterPro"/>
</dbReference>
<dbReference type="InterPro" id="IPR004007">
    <property type="entry name" value="DhaL_dom"/>
</dbReference>
<feature type="domain" description="DhaL" evidence="3">
    <location>
        <begin position="7"/>
        <end position="208"/>
    </location>
</feature>
<dbReference type="PROSITE" id="PS51480">
    <property type="entry name" value="DHAL"/>
    <property type="match status" value="1"/>
</dbReference>
<gene>
    <name evidence="4" type="primary">dhaL</name>
    <name evidence="4" type="ORF">AOLFYP35_01560</name>
</gene>
<proteinExistence type="predicted"/>
<dbReference type="GO" id="GO:0005829">
    <property type="term" value="C:cytosol"/>
    <property type="evidence" value="ECO:0007669"/>
    <property type="project" value="TreeGrafter"/>
</dbReference>
<evidence type="ECO:0000313" key="4">
    <source>
        <dbReference type="EMBL" id="VYT10662.1"/>
    </source>
</evidence>
<keyword evidence="2 4" id="KW-0418">Kinase</keyword>
<dbReference type="AlphaFoldDB" id="A0A6N2U1K4"/>
<dbReference type="PANTHER" id="PTHR28629:SF4">
    <property type="entry name" value="TRIOKINASE_FMN CYCLASE"/>
    <property type="match status" value="1"/>
</dbReference>
<dbReference type="InterPro" id="IPR012737">
    <property type="entry name" value="DhaK_L_YcgS"/>
</dbReference>
<reference evidence="4" key="1">
    <citation type="submission" date="2019-11" db="EMBL/GenBank/DDBJ databases">
        <authorList>
            <person name="Feng L."/>
        </authorList>
    </citation>
    <scope>NUCLEOTIDE SEQUENCE</scope>
    <source>
        <strain evidence="4">AodontolyticusLFYP35</strain>
    </source>
</reference>
<protein>
    <submittedName>
        <fullName evidence="4">PTS-dependent dihydroxyacetone kinase, ADP-binding subunit DhaL</fullName>
        <ecNumber evidence="4">2.7.-.-</ecNumber>
    </submittedName>
</protein>
<dbReference type="GO" id="GO:0019563">
    <property type="term" value="P:glycerol catabolic process"/>
    <property type="evidence" value="ECO:0007669"/>
    <property type="project" value="TreeGrafter"/>
</dbReference>
<organism evidence="4">
    <name type="scientific">Schaalia odontolytica</name>
    <dbReference type="NCBI Taxonomy" id="1660"/>
    <lineage>
        <taxon>Bacteria</taxon>
        <taxon>Bacillati</taxon>
        <taxon>Actinomycetota</taxon>
        <taxon>Actinomycetes</taxon>
        <taxon>Actinomycetales</taxon>
        <taxon>Actinomycetaceae</taxon>
        <taxon>Schaalia</taxon>
    </lineage>
</organism>
<dbReference type="Pfam" id="PF02734">
    <property type="entry name" value="Dak2"/>
    <property type="match status" value="1"/>
</dbReference>
<evidence type="ECO:0000256" key="2">
    <source>
        <dbReference type="ARBA" id="ARBA00022777"/>
    </source>
</evidence>
<evidence type="ECO:0000259" key="3">
    <source>
        <dbReference type="PROSITE" id="PS51480"/>
    </source>
</evidence>
<dbReference type="EC" id="2.7.-.-" evidence="4"/>
<keyword evidence="1 4" id="KW-0808">Transferase</keyword>
<dbReference type="FunFam" id="1.25.40.340:FF:000002">
    <property type="entry name" value="Dihydroxyacetone kinase, L subunit"/>
    <property type="match status" value="1"/>
</dbReference>
<name>A0A6N2U1K4_9ACTO</name>
<dbReference type="EMBL" id="CACRSM010000003">
    <property type="protein sequence ID" value="VYT10662.1"/>
    <property type="molecule type" value="Genomic_DNA"/>
</dbReference>
<evidence type="ECO:0000256" key="1">
    <source>
        <dbReference type="ARBA" id="ARBA00022679"/>
    </source>
</evidence>
<dbReference type="NCBIfam" id="TIGR02365">
    <property type="entry name" value="dha_L_ycgS"/>
    <property type="match status" value="1"/>
</dbReference>
<dbReference type="InterPro" id="IPR050861">
    <property type="entry name" value="Dihydroxyacetone_Kinase"/>
</dbReference>
<accession>A0A6N2U1K4</accession>
<dbReference type="SMART" id="SM01120">
    <property type="entry name" value="Dak2"/>
    <property type="match status" value="1"/>
</dbReference>
<dbReference type="SUPFAM" id="SSF101473">
    <property type="entry name" value="DhaL-like"/>
    <property type="match status" value="1"/>
</dbReference>
<sequence>MTTINTQWLEQWMDLCATALLRDEERLTELDRQIGDGDHGINITRGFSEVRQLLGQQAPASLCEGLTLVAKTLLAHVGGASGPLYGTGFLRGGRAIAEHPDLGASETIALLYEAIAEGIAHRGNAEAGDKTMLDAWLPAAHAARDACEKGASVDEVLSSAAQAAQRGATLTEGMKALKGRASYLGERSVGHLDPGAVSSAIIIMQAARAAAEE</sequence>
<dbReference type="InterPro" id="IPR036117">
    <property type="entry name" value="DhaL_dom_sf"/>
</dbReference>
<dbReference type="PANTHER" id="PTHR28629">
    <property type="entry name" value="TRIOKINASE/FMN CYCLASE"/>
    <property type="match status" value="1"/>
</dbReference>
<dbReference type="Gene3D" id="1.25.40.340">
    <property type="match status" value="1"/>
</dbReference>